<evidence type="ECO:0000313" key="11">
    <source>
        <dbReference type="EMBL" id="KAK4473302.1"/>
    </source>
</evidence>
<dbReference type="InterPro" id="IPR013088">
    <property type="entry name" value="Znf_NHR/GATA"/>
</dbReference>
<evidence type="ECO:0000256" key="6">
    <source>
        <dbReference type="ARBA" id="ARBA00023163"/>
    </source>
</evidence>
<feature type="compositionally biased region" description="Polar residues" evidence="9">
    <location>
        <begin position="204"/>
        <end position="222"/>
    </location>
</feature>
<feature type="compositionally biased region" description="Polar residues" evidence="9">
    <location>
        <begin position="966"/>
        <end position="975"/>
    </location>
</feature>
<evidence type="ECO:0000256" key="5">
    <source>
        <dbReference type="ARBA" id="ARBA00023125"/>
    </source>
</evidence>
<accession>A0AAE1ZHE0</accession>
<evidence type="ECO:0000256" key="7">
    <source>
        <dbReference type="ARBA" id="ARBA00023170"/>
    </source>
</evidence>
<dbReference type="InterPro" id="IPR035500">
    <property type="entry name" value="NHR-like_dom_sf"/>
</dbReference>
<evidence type="ECO:0000259" key="10">
    <source>
        <dbReference type="PROSITE" id="PS51030"/>
    </source>
</evidence>
<proteinExistence type="predicted"/>
<feature type="domain" description="Nuclear receptor" evidence="10">
    <location>
        <begin position="560"/>
        <end position="636"/>
    </location>
</feature>
<gene>
    <name evidence="11" type="ORF">MN116_004467</name>
</gene>
<dbReference type="GO" id="GO:0004879">
    <property type="term" value="F:nuclear receptor activity"/>
    <property type="evidence" value="ECO:0007669"/>
    <property type="project" value="TreeGrafter"/>
</dbReference>
<dbReference type="Gene3D" id="3.30.50.10">
    <property type="entry name" value="Erythroid Transcription Factor GATA-1, subunit A"/>
    <property type="match status" value="2"/>
</dbReference>
<dbReference type="SUPFAM" id="SSF57716">
    <property type="entry name" value="Glucocorticoid receptor-like (DNA-binding domain)"/>
    <property type="match status" value="2"/>
</dbReference>
<dbReference type="InterPro" id="IPR001628">
    <property type="entry name" value="Znf_hrmn_rcpt"/>
</dbReference>
<name>A0AAE1ZHE0_SCHME</name>
<keyword evidence="3" id="KW-0862">Zinc</keyword>
<dbReference type="GO" id="GO:0009755">
    <property type="term" value="P:hormone-mediated signaling pathway"/>
    <property type="evidence" value="ECO:0007669"/>
    <property type="project" value="TreeGrafter"/>
</dbReference>
<dbReference type="SUPFAM" id="SSF48508">
    <property type="entry name" value="Nuclear receptor ligand-binding domain"/>
    <property type="match status" value="1"/>
</dbReference>
<evidence type="ECO:0000256" key="9">
    <source>
        <dbReference type="SAM" id="MobiDB-lite"/>
    </source>
</evidence>
<dbReference type="InterPro" id="IPR050234">
    <property type="entry name" value="Nuclear_hormone_rcpt_NR1"/>
</dbReference>
<dbReference type="PANTHER" id="PTHR24082">
    <property type="entry name" value="NUCLEAR HORMONE RECEPTOR"/>
    <property type="match status" value="1"/>
</dbReference>
<dbReference type="GO" id="GO:0030154">
    <property type="term" value="P:cell differentiation"/>
    <property type="evidence" value="ECO:0007669"/>
    <property type="project" value="TreeGrafter"/>
</dbReference>
<evidence type="ECO:0000256" key="8">
    <source>
        <dbReference type="ARBA" id="ARBA00023242"/>
    </source>
</evidence>
<feature type="compositionally biased region" description="Acidic residues" evidence="9">
    <location>
        <begin position="789"/>
        <end position="812"/>
    </location>
</feature>
<sequence length="1526" mass="166583">MSDNNDISTYNNKCPTSSPANAPTSVGLGITDQQHTYSTVFNNDSLNCTDKSNSSEIESIVNVNGRLLSCITSSGDCYPTYISTHPTIQTQFLNDLRGEISIHHYHQQQQQNDSPGGNNSSNLLSGFRIKCEADSGFSPTSGNSSGQSAPISNSSFEMICNYKPTTTNNTTSESFSGKCESFEEHEIIDGQLIETPSLRVRPHSNATISNNDTNESISSSQSTRYIPCSSVDQLTLPQANLGDPFRSDNILNSGCNNRISNNSPLGIVSQGRLDNDNASVNSSDFTADALTFINTSSACINTFDTNERMLTGTSDFPCFYPNTPCDPLTKRFASNGHTPCTGFSTTNQSDAKVLIGLSPVSKSHRLCYPYDVYEPLKGDFKEHSNISSNNAERTQPNLSPNRLKSILNNKFYDHSSNINGSVAITMPMSSCNNDEAVNLITDSGQKSYANCNEVQLPGFSSPESAFYQYQNRMEGQKCQVCGELAAGFHHGAYVCEACKKFFMRHSMADTKPTNVCPTGGNCVVAKGSRGKCQICRYRKCLLVGMKMKDPETQSEIDISNIPCRVCGGRSSGFHFGALTCEGCKGFFRRTEGSSNSLVCVGGQNTCTITPRSRNACKSCRFRRCLAAGMSKKGSRIGRQPNAVKFHCAIEIKQLQAIRSGNSSSSTDALSPNHSSTGCPPPYSQYNHLSGGGDQLTSSSSINHYRHLSQSDDNNNISPNYSSSTMTPINSSLLNDCKATQPPLSLLFFLPQNSMSNRRQQQQLTTSFNDSKCTQLLSSNCYTNTHDNGVDEDVVGDVADDGDDDDDDNDDEMQSIKSSYNLESDGSSLSNNLKLQLYKSMHMRRSAPTLIDSSQLIRHYSNGSSSIYGALERHPLNRTGESITFTDDRIGPHPVCSSSCATDGTMNGGDAIDQNSGCKIIKSIIPLHQSSISESSATLCASRLFDNKKLLSFYSQEEQQSLSNQSGANFSLSSISPHPVPTSGAPISSSLQQSSSVSLSSISSNLSHVEICKADMLHSENSGHIHHKLKLLTSSALNTPITTTVTTTSNTTTAVLHTSPNSSLALTSFNSDVSSTTSTTSDSNDKTNCRHNFISFDDPSFWNDVEDTLPSINVTPEAVSQFTDGMRTATEFLRLPNAYFKTRFRMTSIPPEHQDNINQVWGHMMNHFHMHAQQIVQFAKLVPGFNHLGITARSNLVREAMYSVLLLLLSRDYCPETDEYNYFDFPPQEREVIMRHFPTFKRITEHLRVSGRVMYHLNLSLPELSLSCAAEILRNYCILEEPTASSTAELYVLAHHSLLNCMTKHSIQTLVSIQQRRTQLFALRKMIRVMDKEHHEILADLTVIRSDLRFPELYVEMFQLADSASALFSASAQAVTLACSSVLQSFQNSQLASTSLNNNTKSNLTANKSNNETVTNSDVLPSSDRWDAGRLALSVPTTGASEPSISQINQLSSTGAFSQFSTSNIVGPSSASLSAVSFSSCQKRAKNDASQLDNKTTSTSAVGTNKNATAFIITPPSLIFPSQSHQS</sequence>
<dbReference type="GO" id="GO:0000978">
    <property type="term" value="F:RNA polymerase II cis-regulatory region sequence-specific DNA binding"/>
    <property type="evidence" value="ECO:0007669"/>
    <property type="project" value="TreeGrafter"/>
</dbReference>
<feature type="compositionally biased region" description="Low complexity" evidence="9">
    <location>
        <begin position="1401"/>
        <end position="1410"/>
    </location>
</feature>
<keyword evidence="4" id="KW-0805">Transcription regulation</keyword>
<evidence type="ECO:0000256" key="4">
    <source>
        <dbReference type="ARBA" id="ARBA00023015"/>
    </source>
</evidence>
<dbReference type="CDD" id="cd07179">
    <property type="entry name" value="2DBD_NR_DBD2"/>
    <property type="match status" value="1"/>
</dbReference>
<dbReference type="Gene3D" id="1.10.565.10">
    <property type="entry name" value="Retinoid X Receptor"/>
    <property type="match status" value="1"/>
</dbReference>
<feature type="region of interest" description="Disordered" evidence="9">
    <location>
        <begin position="1"/>
        <end position="24"/>
    </location>
</feature>
<feature type="region of interest" description="Disordered" evidence="9">
    <location>
        <begin position="1401"/>
        <end position="1420"/>
    </location>
</feature>
<keyword evidence="7" id="KW-0675">Receptor</keyword>
<protein>
    <recommendedName>
        <fullName evidence="10">Nuclear receptor domain-containing protein</fullName>
    </recommendedName>
</protein>
<evidence type="ECO:0000256" key="3">
    <source>
        <dbReference type="ARBA" id="ARBA00022833"/>
    </source>
</evidence>
<dbReference type="PANTHER" id="PTHR24082:SF473">
    <property type="entry name" value="ECDYSONE-INDUCED PROTEIN 75B, ISOFORM B"/>
    <property type="match status" value="1"/>
</dbReference>
<dbReference type="GO" id="GO:0008270">
    <property type="term" value="F:zinc ion binding"/>
    <property type="evidence" value="ECO:0007669"/>
    <property type="project" value="UniProtKB-KW"/>
</dbReference>
<feature type="region of interest" description="Disordered" evidence="9">
    <location>
        <begin position="964"/>
        <end position="988"/>
    </location>
</feature>
<dbReference type="EMBL" id="JALJAT010000002">
    <property type="protein sequence ID" value="KAK4473302.1"/>
    <property type="molecule type" value="Genomic_DNA"/>
</dbReference>
<dbReference type="GO" id="GO:0000122">
    <property type="term" value="P:negative regulation of transcription by RNA polymerase II"/>
    <property type="evidence" value="ECO:0007669"/>
    <property type="project" value="TreeGrafter"/>
</dbReference>
<keyword evidence="12" id="KW-1185">Reference proteome</keyword>
<dbReference type="Pfam" id="PF00105">
    <property type="entry name" value="zf-C4"/>
    <property type="match status" value="2"/>
</dbReference>
<dbReference type="CDD" id="cd07157">
    <property type="entry name" value="2DBD_NR_DBD1"/>
    <property type="match status" value="1"/>
</dbReference>
<feature type="region of interest" description="Disordered" evidence="9">
    <location>
        <begin position="202"/>
        <end position="222"/>
    </location>
</feature>
<dbReference type="SMART" id="SM00399">
    <property type="entry name" value="ZnF_C4"/>
    <property type="match status" value="2"/>
</dbReference>
<dbReference type="CDD" id="cd06942">
    <property type="entry name" value="NR_LBD_Sex_1_like"/>
    <property type="match status" value="1"/>
</dbReference>
<evidence type="ECO:0000256" key="1">
    <source>
        <dbReference type="ARBA" id="ARBA00022723"/>
    </source>
</evidence>
<keyword evidence="6" id="KW-0804">Transcription</keyword>
<feature type="domain" description="Nuclear receptor" evidence="10">
    <location>
        <begin position="475"/>
        <end position="552"/>
    </location>
</feature>
<keyword evidence="5" id="KW-0238">DNA-binding</keyword>
<evidence type="ECO:0000313" key="12">
    <source>
        <dbReference type="Proteomes" id="UP001292079"/>
    </source>
</evidence>
<keyword evidence="1" id="KW-0479">Metal-binding</keyword>
<dbReference type="GO" id="GO:0045944">
    <property type="term" value="P:positive regulation of transcription by RNA polymerase II"/>
    <property type="evidence" value="ECO:0007669"/>
    <property type="project" value="TreeGrafter"/>
</dbReference>
<reference evidence="11" key="1">
    <citation type="submission" date="2022-04" db="EMBL/GenBank/DDBJ databases">
        <authorList>
            <person name="Xu L."/>
            <person name="Lv Z."/>
        </authorList>
    </citation>
    <scope>NUCLEOTIDE SEQUENCE</scope>
    <source>
        <strain evidence="11">LV_2022a</strain>
    </source>
</reference>
<feature type="region of interest" description="Disordered" evidence="9">
    <location>
        <begin position="660"/>
        <end position="683"/>
    </location>
</feature>
<keyword evidence="8" id="KW-0539">Nucleus</keyword>
<feature type="region of interest" description="Disordered" evidence="9">
    <location>
        <begin position="783"/>
        <end position="812"/>
    </location>
</feature>
<dbReference type="Proteomes" id="UP001292079">
    <property type="component" value="Unassembled WGS sequence"/>
</dbReference>
<evidence type="ECO:0000256" key="2">
    <source>
        <dbReference type="ARBA" id="ARBA00022771"/>
    </source>
</evidence>
<keyword evidence="2" id="KW-0863">Zinc-finger</keyword>
<comment type="caution">
    <text evidence="11">The sequence shown here is derived from an EMBL/GenBank/DDBJ whole genome shotgun (WGS) entry which is preliminary data.</text>
</comment>
<dbReference type="PROSITE" id="PS51030">
    <property type="entry name" value="NUCLEAR_REC_DBD_2"/>
    <property type="match status" value="2"/>
</dbReference>
<organism evidence="11 12">
    <name type="scientific">Schistosoma mekongi</name>
    <name type="common">Parasitic worm</name>
    <dbReference type="NCBI Taxonomy" id="38744"/>
    <lineage>
        <taxon>Eukaryota</taxon>
        <taxon>Metazoa</taxon>
        <taxon>Spiralia</taxon>
        <taxon>Lophotrochozoa</taxon>
        <taxon>Platyhelminthes</taxon>
        <taxon>Trematoda</taxon>
        <taxon>Digenea</taxon>
        <taxon>Strigeidida</taxon>
        <taxon>Schistosomatoidea</taxon>
        <taxon>Schistosomatidae</taxon>
        <taxon>Schistosoma</taxon>
    </lineage>
</organism>
<dbReference type="PRINTS" id="PR00047">
    <property type="entry name" value="STROIDFINGER"/>
</dbReference>
<reference evidence="11" key="2">
    <citation type="journal article" date="2023" name="Infect Dis Poverty">
        <title>Chromosome-scale genome of the human blood fluke Schistosoma mekongi and its implications for public health.</title>
        <authorList>
            <person name="Zhou M."/>
            <person name="Xu L."/>
            <person name="Xu D."/>
            <person name="Chen W."/>
            <person name="Khan J."/>
            <person name="Hu Y."/>
            <person name="Huang H."/>
            <person name="Wei H."/>
            <person name="Zhang Y."/>
            <person name="Chusongsang P."/>
            <person name="Tanasarnprasert K."/>
            <person name="Hu X."/>
            <person name="Limpanont Y."/>
            <person name="Lv Z."/>
        </authorList>
    </citation>
    <scope>NUCLEOTIDE SEQUENCE</scope>
    <source>
        <strain evidence="11">LV_2022a</strain>
    </source>
</reference>